<evidence type="ECO:0000256" key="1">
    <source>
        <dbReference type="ARBA" id="ARBA00007039"/>
    </source>
</evidence>
<evidence type="ECO:0000256" key="3">
    <source>
        <dbReference type="ARBA" id="ARBA00022801"/>
    </source>
</evidence>
<dbReference type="CDD" id="cd07016">
    <property type="entry name" value="S14_ClpP_1"/>
    <property type="match status" value="1"/>
</dbReference>
<dbReference type="EC" id="3.4.21.92" evidence="4"/>
<dbReference type="EMBL" id="VSSQ01000030">
    <property type="protein sequence ID" value="MPL66030.1"/>
    <property type="molecule type" value="Genomic_DNA"/>
</dbReference>
<dbReference type="GO" id="GO:0006515">
    <property type="term" value="P:protein quality control for misfolded or incompletely synthesized proteins"/>
    <property type="evidence" value="ECO:0007669"/>
    <property type="project" value="TreeGrafter"/>
</dbReference>
<dbReference type="SUPFAM" id="SSF52096">
    <property type="entry name" value="ClpP/crotonase"/>
    <property type="match status" value="1"/>
</dbReference>
<keyword evidence="4" id="KW-0645">Protease</keyword>
<dbReference type="Gene3D" id="3.90.226.10">
    <property type="entry name" value="2-enoyl-CoA Hydratase, Chain A, domain 1"/>
    <property type="match status" value="1"/>
</dbReference>
<dbReference type="InterPro" id="IPR001907">
    <property type="entry name" value="ClpP"/>
</dbReference>
<dbReference type="PRINTS" id="PR00127">
    <property type="entry name" value="CLPPROTEASEP"/>
</dbReference>
<proteinExistence type="inferred from homology"/>
<dbReference type="GO" id="GO:0004252">
    <property type="term" value="F:serine-type endopeptidase activity"/>
    <property type="evidence" value="ECO:0007669"/>
    <property type="project" value="UniProtKB-EC"/>
</dbReference>
<dbReference type="InterPro" id="IPR023562">
    <property type="entry name" value="ClpP/TepA"/>
</dbReference>
<dbReference type="NCBIfam" id="NF045542">
    <property type="entry name" value="Clp_rel_HeadMat"/>
    <property type="match status" value="1"/>
</dbReference>
<reference evidence="4" key="1">
    <citation type="submission" date="2019-08" db="EMBL/GenBank/DDBJ databases">
        <authorList>
            <person name="Kucharzyk K."/>
            <person name="Murdoch R.W."/>
            <person name="Higgins S."/>
            <person name="Loffler F."/>
        </authorList>
    </citation>
    <scope>NUCLEOTIDE SEQUENCE</scope>
</reference>
<evidence type="ECO:0000256" key="2">
    <source>
        <dbReference type="ARBA" id="ARBA00022490"/>
    </source>
</evidence>
<dbReference type="Pfam" id="PF00574">
    <property type="entry name" value="CLP_protease"/>
    <property type="match status" value="1"/>
</dbReference>
<dbReference type="GO" id="GO:0051117">
    <property type="term" value="F:ATPase binding"/>
    <property type="evidence" value="ECO:0007669"/>
    <property type="project" value="TreeGrafter"/>
</dbReference>
<keyword evidence="2" id="KW-0963">Cytoplasm</keyword>
<keyword evidence="3 4" id="KW-0378">Hydrolase</keyword>
<dbReference type="GO" id="GO:0009368">
    <property type="term" value="C:endopeptidase Clp complex"/>
    <property type="evidence" value="ECO:0007669"/>
    <property type="project" value="TreeGrafter"/>
</dbReference>
<name>A0A644TGP3_9ZZZZ</name>
<dbReference type="InterPro" id="IPR029045">
    <property type="entry name" value="ClpP/crotonase-like_dom_sf"/>
</dbReference>
<dbReference type="AlphaFoldDB" id="A0A644TGP3"/>
<evidence type="ECO:0000313" key="4">
    <source>
        <dbReference type="EMBL" id="MPL66030.1"/>
    </source>
</evidence>
<organism evidence="4">
    <name type="scientific">bioreactor metagenome</name>
    <dbReference type="NCBI Taxonomy" id="1076179"/>
    <lineage>
        <taxon>unclassified sequences</taxon>
        <taxon>metagenomes</taxon>
        <taxon>ecological metagenomes</taxon>
    </lineage>
</organism>
<comment type="similarity">
    <text evidence="1">Belongs to the peptidase S14 family.</text>
</comment>
<comment type="caution">
    <text evidence="4">The sequence shown here is derived from an EMBL/GenBank/DDBJ whole genome shotgun (WGS) entry which is preliminary data.</text>
</comment>
<sequence length="266" mass="29173">MIRTKWYSLDVIDDVAELSIFDEIGGWGISVAEFKQQFDLAKSAKSVHLTINSPGGSVTDGMAIYNILKTVSDKLDVEIIGIAASMASVVALAGRSLTMDEGTYLMIHNPWTITWGDADRLRHDAAVLDKMANQIVGIYVAHSNKTEEEIRVLMAAETWLTEQEAIDAGFASEIKDSVKAAALYDVSGIGFRNAPRAALTLRAKFESVKSIRDFEEFLRDAGASRQEAAALASGGWKTAHRDDEQSNTEAKSELVTVLSELRKIWM</sequence>
<accession>A0A644TGP3</accession>
<protein>
    <submittedName>
        <fullName evidence="4">ATP-dependent Clp protease proteolytic subunit</fullName>
        <ecNumber evidence="4">3.4.21.92</ecNumber>
    </submittedName>
</protein>
<dbReference type="GO" id="GO:0004176">
    <property type="term" value="F:ATP-dependent peptidase activity"/>
    <property type="evidence" value="ECO:0007669"/>
    <property type="project" value="InterPro"/>
</dbReference>
<dbReference type="PANTHER" id="PTHR10381">
    <property type="entry name" value="ATP-DEPENDENT CLP PROTEASE PROTEOLYTIC SUBUNIT"/>
    <property type="match status" value="1"/>
</dbReference>
<gene>
    <name evidence="4" type="primary">clpP_8</name>
    <name evidence="4" type="ORF">SDC9_11698</name>
</gene>
<dbReference type="PANTHER" id="PTHR10381:SF70">
    <property type="entry name" value="ATP-DEPENDENT CLP PROTEASE PROTEOLYTIC SUBUNIT"/>
    <property type="match status" value="1"/>
</dbReference>